<evidence type="ECO:0000256" key="1">
    <source>
        <dbReference type="ARBA" id="ARBA00022669"/>
    </source>
</evidence>
<feature type="chain" id="PRO_5045038337" evidence="6">
    <location>
        <begin position="24"/>
        <end position="720"/>
    </location>
</feature>
<feature type="domain" description="Chitin-binding type-2" evidence="7">
    <location>
        <begin position="35"/>
        <end position="90"/>
    </location>
</feature>
<dbReference type="GeneID" id="100210597"/>
<feature type="domain" description="Chitin-binding type-2" evidence="7">
    <location>
        <begin position="610"/>
        <end position="666"/>
    </location>
</feature>
<feature type="domain" description="Chitin-binding type-2" evidence="7">
    <location>
        <begin position="667"/>
        <end position="720"/>
    </location>
</feature>
<organism evidence="8 9">
    <name type="scientific">Hydra vulgaris</name>
    <name type="common">Hydra</name>
    <name type="synonym">Hydra attenuata</name>
    <dbReference type="NCBI Taxonomy" id="6087"/>
    <lineage>
        <taxon>Eukaryota</taxon>
        <taxon>Metazoa</taxon>
        <taxon>Cnidaria</taxon>
        <taxon>Hydrozoa</taxon>
        <taxon>Hydroidolina</taxon>
        <taxon>Anthoathecata</taxon>
        <taxon>Aplanulata</taxon>
        <taxon>Hydridae</taxon>
        <taxon>Hydra</taxon>
    </lineage>
</organism>
<feature type="domain" description="Chitin-binding type-2" evidence="7">
    <location>
        <begin position="475"/>
        <end position="531"/>
    </location>
</feature>
<dbReference type="SMART" id="SM00494">
    <property type="entry name" value="ChtBD2"/>
    <property type="match status" value="10"/>
</dbReference>
<dbReference type="InterPro" id="IPR002557">
    <property type="entry name" value="Chitin-bd_dom"/>
</dbReference>
<dbReference type="PANTHER" id="PTHR23301:SF0">
    <property type="entry name" value="CHITIN-BINDING TYPE-2 DOMAIN-CONTAINING PROTEIN-RELATED"/>
    <property type="match status" value="1"/>
</dbReference>
<evidence type="ECO:0000313" key="8">
    <source>
        <dbReference type="Proteomes" id="UP001652625"/>
    </source>
</evidence>
<feature type="domain" description="Chitin-binding type-2" evidence="7">
    <location>
        <begin position="359"/>
        <end position="415"/>
    </location>
</feature>
<name>A0ABM4BFG4_HYDVU</name>
<evidence type="ECO:0000256" key="3">
    <source>
        <dbReference type="ARBA" id="ARBA00022737"/>
    </source>
</evidence>
<dbReference type="InterPro" id="IPR051940">
    <property type="entry name" value="Chitin_bind-dev_reg"/>
</dbReference>
<reference evidence="8" key="1">
    <citation type="submission" date="2025-05" db="UniProtKB">
        <authorList>
            <consortium name="RefSeq"/>
        </authorList>
    </citation>
    <scope>NUCLEOTIDE SEQUENCE [LARGE SCALE GENOMIC DNA]</scope>
</reference>
<accession>A0ABM4BFG4</accession>
<keyword evidence="8" id="KW-1185">Reference proteome</keyword>
<evidence type="ECO:0000256" key="2">
    <source>
        <dbReference type="ARBA" id="ARBA00022729"/>
    </source>
</evidence>
<feature type="domain" description="Chitin-binding type-2" evidence="7">
    <location>
        <begin position="229"/>
        <end position="285"/>
    </location>
</feature>
<dbReference type="Gene3D" id="2.170.140.10">
    <property type="entry name" value="Chitin binding domain"/>
    <property type="match status" value="8"/>
</dbReference>
<dbReference type="SUPFAM" id="SSF57625">
    <property type="entry name" value="Invertebrate chitin-binding proteins"/>
    <property type="match status" value="10"/>
</dbReference>
<dbReference type="Pfam" id="PF01607">
    <property type="entry name" value="CBM_14"/>
    <property type="match status" value="10"/>
</dbReference>
<evidence type="ECO:0000256" key="5">
    <source>
        <dbReference type="ARBA" id="ARBA00023180"/>
    </source>
</evidence>
<dbReference type="Gene3D" id="3.20.20.80">
    <property type="entry name" value="Glycosidases"/>
    <property type="match status" value="1"/>
</dbReference>
<evidence type="ECO:0000256" key="6">
    <source>
        <dbReference type="SAM" id="SignalP"/>
    </source>
</evidence>
<keyword evidence="3" id="KW-0677">Repeat</keyword>
<dbReference type="InterPro" id="IPR036508">
    <property type="entry name" value="Chitin-bd_dom_sf"/>
</dbReference>
<keyword evidence="4" id="KW-1015">Disulfide bond</keyword>
<feature type="domain" description="Chitin-binding type-2" evidence="7">
    <location>
        <begin position="298"/>
        <end position="354"/>
    </location>
</feature>
<feature type="domain" description="Chitin-binding type-2" evidence="7">
    <location>
        <begin position="91"/>
        <end position="147"/>
    </location>
</feature>
<keyword evidence="2 6" id="KW-0732">Signal</keyword>
<feature type="signal peptide" evidence="6">
    <location>
        <begin position="1"/>
        <end position="23"/>
    </location>
</feature>
<dbReference type="PROSITE" id="PS50940">
    <property type="entry name" value="CHIT_BIND_II"/>
    <property type="match status" value="10"/>
</dbReference>
<sequence>MHYCLGMLTFLLAIFCLTHLVEGTENKDSGLQSNVTGCHGNKKVKHPSDCKKYFYCKGIGKGIEKECADNENFDPDFEMCVWNQIYKCEDRNICNSLKDGTYLNPEKCDSFVKCIGGVAYNQACPKGLWYNAIKESCDHPYNVDCKAYKRTLTTSFINPRDKNQISLDYCKDKINGNYPNPHSCHSYITCSEGLIFENKCPTGLLFDPNTKICIWSKNVKCEGTVTTSVNPCVNKPKGTYPDHRYCDSYIICYPEGVYYMRCPPLLWFNPETKKCDSPKNINCKASKRGLPTVNAMSSLKCNGRIGSFPEHGSCSKYIVCQINKEEATKRCPPGLHYHPKYMVCVHSHMYPCINGTSSLNICEGKHNGTFPNPEACNSYIVCRGGLKYQIECPKPLWFNKDKKQCDFPENVKCEAIRTGASNDTKSDFKDSQEIVNSFKDMTFTETTPLTKTNYYVKTSKKFLTQTLEVTPAVLQTFCSSKAPGNYAHPGRCDGFITCTGISYVVQSCPSGLWFNETQNVCDYPINVHCISWLSKISTTLITETLPSLPSNICVGKKLGNYAHPNSCSVFITCTGVRSQIQSCPRGLWFNEQQNICDYPKNVNCILSTPSFSCFGKIPGSYPAEKCNEYYICTGDELPLKKQCPLHTNFFPKSGMCVLSYSYSCEDPTFCVNQLNGMFANPFNCYGYYECINGRTIPRNCDYGLRFNGVSCVDASLYVCQ</sequence>
<evidence type="ECO:0000256" key="4">
    <source>
        <dbReference type="ARBA" id="ARBA00023157"/>
    </source>
</evidence>
<evidence type="ECO:0000313" key="9">
    <source>
        <dbReference type="RefSeq" id="XP_065647712.1"/>
    </source>
</evidence>
<feature type="domain" description="Chitin-binding type-2" evidence="7">
    <location>
        <begin position="550"/>
        <end position="606"/>
    </location>
</feature>
<protein>
    <submittedName>
        <fullName evidence="9">Uncharacterized protein LOC100210597 isoform X2</fullName>
    </submittedName>
</protein>
<proteinExistence type="predicted"/>
<gene>
    <name evidence="9" type="primary">LOC100210597</name>
</gene>
<dbReference type="PANTHER" id="PTHR23301">
    <property type="entry name" value="CHITIN BINDING PERITROPHIN-A"/>
    <property type="match status" value="1"/>
</dbReference>
<evidence type="ECO:0000259" key="7">
    <source>
        <dbReference type="PROSITE" id="PS50940"/>
    </source>
</evidence>
<feature type="domain" description="Chitin-binding type-2" evidence="7">
    <location>
        <begin position="167"/>
        <end position="223"/>
    </location>
</feature>
<dbReference type="RefSeq" id="XP_065647712.1">
    <property type="nucleotide sequence ID" value="XM_065791640.1"/>
</dbReference>
<keyword evidence="1" id="KW-0147">Chitin-binding</keyword>
<reference evidence="9" key="2">
    <citation type="submission" date="2025-08" db="UniProtKB">
        <authorList>
            <consortium name="RefSeq"/>
        </authorList>
    </citation>
    <scope>IDENTIFICATION</scope>
</reference>
<keyword evidence="5" id="KW-0325">Glycoprotein</keyword>
<dbReference type="Proteomes" id="UP001652625">
    <property type="component" value="Chromosome 02"/>
</dbReference>